<dbReference type="EMBL" id="JBHPON010000003">
    <property type="protein sequence ID" value="MFC6037429.1"/>
    <property type="molecule type" value="Genomic_DNA"/>
</dbReference>
<proteinExistence type="predicted"/>
<evidence type="ECO:0000259" key="2">
    <source>
        <dbReference type="Pfam" id="PF12158"/>
    </source>
</evidence>
<organism evidence="3 4">
    <name type="scientific">Hyphococcus aureus</name>
    <dbReference type="NCBI Taxonomy" id="2666033"/>
    <lineage>
        <taxon>Bacteria</taxon>
        <taxon>Pseudomonadati</taxon>
        <taxon>Pseudomonadota</taxon>
        <taxon>Alphaproteobacteria</taxon>
        <taxon>Parvularculales</taxon>
        <taxon>Parvularculaceae</taxon>
        <taxon>Hyphococcus</taxon>
    </lineage>
</organism>
<gene>
    <name evidence="3" type="ORF">ACFMB1_17870</name>
</gene>
<keyword evidence="1" id="KW-1133">Transmembrane helix</keyword>
<keyword evidence="4" id="KW-1185">Reference proteome</keyword>
<keyword evidence="1" id="KW-0472">Membrane</keyword>
<accession>A0ABW1L0U4</accession>
<dbReference type="PROSITE" id="PS51257">
    <property type="entry name" value="PROKAR_LIPOPROTEIN"/>
    <property type="match status" value="1"/>
</dbReference>
<dbReference type="InterPro" id="IPR021994">
    <property type="entry name" value="DUF3592"/>
</dbReference>
<feature type="domain" description="DUF3592" evidence="2">
    <location>
        <begin position="64"/>
        <end position="118"/>
    </location>
</feature>
<dbReference type="RefSeq" id="WP_379881175.1">
    <property type="nucleotide sequence ID" value="NZ_JBHPON010000003.1"/>
</dbReference>
<protein>
    <submittedName>
        <fullName evidence="3">DUF3592 domain-containing protein</fullName>
    </submittedName>
</protein>
<name>A0ABW1L0U4_9PROT</name>
<reference evidence="3 4" key="1">
    <citation type="submission" date="2024-09" db="EMBL/GenBank/DDBJ databases">
        <authorList>
            <person name="Zhang Z.-H."/>
        </authorList>
    </citation>
    <scope>NUCLEOTIDE SEQUENCE [LARGE SCALE GENOMIC DNA]</scope>
    <source>
        <strain evidence="3 4">HHTR114</strain>
    </source>
</reference>
<dbReference type="Proteomes" id="UP001596116">
    <property type="component" value="Unassembled WGS sequence"/>
</dbReference>
<evidence type="ECO:0000313" key="3">
    <source>
        <dbReference type="EMBL" id="MFC6037429.1"/>
    </source>
</evidence>
<evidence type="ECO:0000256" key="1">
    <source>
        <dbReference type="SAM" id="Phobius"/>
    </source>
</evidence>
<feature type="transmembrane region" description="Helical" evidence="1">
    <location>
        <begin position="12"/>
        <end position="33"/>
    </location>
</feature>
<feature type="transmembrane region" description="Helical" evidence="1">
    <location>
        <begin position="121"/>
        <end position="145"/>
    </location>
</feature>
<sequence length="160" mass="17271">MPPELKTKSDISIVLFVFTAMAVLGVACGGFVVRDYARSRASVTWPAADAIVLSQLEGEGAQLRYVYSFDGRSHEASRTRTFLGWFMMTEQAQHRPGESIVVFVDPEDHAFSVLYPGGSSAAFVVLSLLSGAAVFFGVGGVVWALSRTREVTMGEASHAF</sequence>
<keyword evidence="1" id="KW-0812">Transmembrane</keyword>
<evidence type="ECO:0000313" key="4">
    <source>
        <dbReference type="Proteomes" id="UP001596116"/>
    </source>
</evidence>
<comment type="caution">
    <text evidence="3">The sequence shown here is derived from an EMBL/GenBank/DDBJ whole genome shotgun (WGS) entry which is preliminary data.</text>
</comment>
<dbReference type="Pfam" id="PF12158">
    <property type="entry name" value="DUF3592"/>
    <property type="match status" value="1"/>
</dbReference>